<gene>
    <name evidence="2" type="ORF">BSZ18_27370</name>
</gene>
<dbReference type="EMBL" id="NAFI01000183">
    <property type="protein sequence ID" value="OSJ05282.1"/>
    <property type="molecule type" value="Genomic_DNA"/>
</dbReference>
<protein>
    <submittedName>
        <fullName evidence="2">Uncharacterized protein</fullName>
    </submittedName>
</protein>
<feature type="chain" id="PRO_5011906094" evidence="1">
    <location>
        <begin position="21"/>
        <end position="73"/>
    </location>
</feature>
<proteinExistence type="predicted"/>
<reference evidence="2 3" key="1">
    <citation type="submission" date="2017-03" db="EMBL/GenBank/DDBJ databases">
        <title>Whole genome sequences of fourteen strains of Bradyrhizobium canariense and one strain of Bradyrhizobium japonicum isolated from Lupinus (Papilionoideae: Genisteae) species in Algeria.</title>
        <authorList>
            <person name="Crovadore J."/>
            <person name="Chekireb D."/>
            <person name="Brachmann A."/>
            <person name="Chablais R."/>
            <person name="Cochard B."/>
            <person name="Lefort F."/>
        </authorList>
    </citation>
    <scope>NUCLEOTIDE SEQUENCE [LARGE SCALE GENOMIC DNA]</scope>
    <source>
        <strain evidence="2 3">UBMA195</strain>
    </source>
</reference>
<sequence>MIKSLGIATFAFCFAVSAQAMTPAPIAQPESLVTEVAAACGVGRTRINGVCVARTTVRHTRRAVRRCVRGTTC</sequence>
<dbReference type="Proteomes" id="UP000193553">
    <property type="component" value="Unassembled WGS sequence"/>
</dbReference>
<evidence type="ECO:0000256" key="1">
    <source>
        <dbReference type="SAM" id="SignalP"/>
    </source>
</evidence>
<dbReference type="AlphaFoldDB" id="A0A1X3H1X2"/>
<name>A0A1X3H1X2_9BRAD</name>
<comment type="caution">
    <text evidence="2">The sequence shown here is derived from an EMBL/GenBank/DDBJ whole genome shotgun (WGS) entry which is preliminary data.</text>
</comment>
<keyword evidence="1" id="KW-0732">Signal</keyword>
<evidence type="ECO:0000313" key="2">
    <source>
        <dbReference type="EMBL" id="OSJ05282.1"/>
    </source>
</evidence>
<evidence type="ECO:0000313" key="3">
    <source>
        <dbReference type="Proteomes" id="UP000193553"/>
    </source>
</evidence>
<organism evidence="2 3">
    <name type="scientific">Bradyrhizobium canariense</name>
    <dbReference type="NCBI Taxonomy" id="255045"/>
    <lineage>
        <taxon>Bacteria</taxon>
        <taxon>Pseudomonadati</taxon>
        <taxon>Pseudomonadota</taxon>
        <taxon>Alphaproteobacteria</taxon>
        <taxon>Hyphomicrobiales</taxon>
        <taxon>Nitrobacteraceae</taxon>
        <taxon>Bradyrhizobium</taxon>
    </lineage>
</organism>
<accession>A0A1X3H1X2</accession>
<feature type="signal peptide" evidence="1">
    <location>
        <begin position="1"/>
        <end position="20"/>
    </location>
</feature>